<dbReference type="Proteomes" id="UP000266723">
    <property type="component" value="Unassembled WGS sequence"/>
</dbReference>
<proteinExistence type="predicted"/>
<evidence type="ECO:0000313" key="1">
    <source>
        <dbReference type="EMBL" id="KAF3593347.1"/>
    </source>
</evidence>
<accession>A0ABQ7E936</accession>
<dbReference type="EMBL" id="QGKV02000299">
    <property type="protein sequence ID" value="KAF3593347.1"/>
    <property type="molecule type" value="Genomic_DNA"/>
</dbReference>
<protein>
    <submittedName>
        <fullName evidence="1">Uncharacterized protein</fullName>
    </submittedName>
</protein>
<name>A0ABQ7E936_BRACR</name>
<keyword evidence="2" id="KW-1185">Reference proteome</keyword>
<gene>
    <name evidence="1" type="ORF">DY000_02026203</name>
</gene>
<comment type="caution">
    <text evidence="1">The sequence shown here is derived from an EMBL/GenBank/DDBJ whole genome shotgun (WGS) entry which is preliminary data.</text>
</comment>
<organism evidence="1 2">
    <name type="scientific">Brassica cretica</name>
    <name type="common">Mustard</name>
    <dbReference type="NCBI Taxonomy" id="69181"/>
    <lineage>
        <taxon>Eukaryota</taxon>
        <taxon>Viridiplantae</taxon>
        <taxon>Streptophyta</taxon>
        <taxon>Embryophyta</taxon>
        <taxon>Tracheophyta</taxon>
        <taxon>Spermatophyta</taxon>
        <taxon>Magnoliopsida</taxon>
        <taxon>eudicotyledons</taxon>
        <taxon>Gunneridae</taxon>
        <taxon>Pentapetalae</taxon>
        <taxon>rosids</taxon>
        <taxon>malvids</taxon>
        <taxon>Brassicales</taxon>
        <taxon>Brassicaceae</taxon>
        <taxon>Brassiceae</taxon>
        <taxon>Brassica</taxon>
    </lineage>
</organism>
<reference evidence="1 2" key="1">
    <citation type="journal article" date="2020" name="BMC Genomics">
        <title>Intraspecific diversification of the crop wild relative Brassica cretica Lam. using demographic model selection.</title>
        <authorList>
            <person name="Kioukis A."/>
            <person name="Michalopoulou V.A."/>
            <person name="Briers L."/>
            <person name="Pirintsos S."/>
            <person name="Studholme D.J."/>
            <person name="Pavlidis P."/>
            <person name="Sarris P.F."/>
        </authorList>
    </citation>
    <scope>NUCLEOTIDE SEQUENCE [LARGE SCALE GENOMIC DNA]</scope>
    <source>
        <strain evidence="2">cv. PFS-1207/04</strain>
    </source>
</reference>
<evidence type="ECO:0000313" key="2">
    <source>
        <dbReference type="Proteomes" id="UP000266723"/>
    </source>
</evidence>
<sequence length="170" mass="19241">MGVTGAIENKVLFFEQHCLPLQKLIEASLMEESPLMKNNLAPLGNQVHPTVVIKTLINSIFPLFTRFRIQYIRSYLLQCELESINMALRRSGSNPSSSLRRNVTEERDRKAGDCFSDGRKDALGSLPNLQLKCKCTPYDSELEWFKDLVLSLEVSGSMKSSNLEYCFVST</sequence>